<dbReference type="AlphaFoldDB" id="A0A7J6SPC9"/>
<feature type="transmembrane region" description="Helical" evidence="2">
    <location>
        <begin position="95"/>
        <end position="115"/>
    </location>
</feature>
<evidence type="ECO:0000313" key="5">
    <source>
        <dbReference type="Proteomes" id="UP000553632"/>
    </source>
</evidence>
<accession>A0A7J6SPC9</accession>
<reference evidence="4 5" key="1">
    <citation type="submission" date="2020-04" db="EMBL/GenBank/DDBJ databases">
        <title>Perkinsus olseni comparative genomics.</title>
        <authorList>
            <person name="Bogema D.R."/>
        </authorList>
    </citation>
    <scope>NUCLEOTIDE SEQUENCE [LARGE SCALE GENOMIC DNA]</scope>
    <source>
        <strain evidence="4 5">ATCC PRA-207</strain>
    </source>
</reference>
<feature type="region of interest" description="Disordered" evidence="1">
    <location>
        <begin position="1042"/>
        <end position="1110"/>
    </location>
</feature>
<proteinExistence type="predicted"/>
<keyword evidence="2" id="KW-0472">Membrane</keyword>
<feature type="compositionally biased region" description="Basic and acidic residues" evidence="1">
    <location>
        <begin position="1141"/>
        <end position="1154"/>
    </location>
</feature>
<feature type="compositionally biased region" description="Basic and acidic residues" evidence="1">
    <location>
        <begin position="781"/>
        <end position="792"/>
    </location>
</feature>
<dbReference type="InterPro" id="IPR029058">
    <property type="entry name" value="AB_hydrolase_fold"/>
</dbReference>
<evidence type="ECO:0000313" key="4">
    <source>
        <dbReference type="EMBL" id="KAF4734587.1"/>
    </source>
</evidence>
<feature type="region of interest" description="Disordered" evidence="1">
    <location>
        <begin position="1180"/>
        <end position="1262"/>
    </location>
</feature>
<dbReference type="SUPFAM" id="SSF53474">
    <property type="entry name" value="alpha/beta-Hydrolases"/>
    <property type="match status" value="1"/>
</dbReference>
<feature type="region of interest" description="Disordered" evidence="1">
    <location>
        <begin position="1"/>
        <end position="22"/>
    </location>
</feature>
<gene>
    <name evidence="4" type="ORF">FOZ63_029497</name>
</gene>
<organism evidence="4 5">
    <name type="scientific">Perkinsus olseni</name>
    <name type="common">Perkinsus atlanticus</name>
    <dbReference type="NCBI Taxonomy" id="32597"/>
    <lineage>
        <taxon>Eukaryota</taxon>
        <taxon>Sar</taxon>
        <taxon>Alveolata</taxon>
        <taxon>Perkinsozoa</taxon>
        <taxon>Perkinsea</taxon>
        <taxon>Perkinsida</taxon>
        <taxon>Perkinsidae</taxon>
        <taxon>Perkinsus</taxon>
    </lineage>
</organism>
<keyword evidence="2" id="KW-1133">Transmembrane helix</keyword>
<protein>
    <recommendedName>
        <fullName evidence="3">Ribosomal RNA-processing protein 14/surfeit locus protein 6 C-terminal domain-containing protein</fullName>
    </recommendedName>
</protein>
<keyword evidence="5" id="KW-1185">Reference proteome</keyword>
<keyword evidence="2" id="KW-0812">Transmembrane</keyword>
<feature type="region of interest" description="Disordered" evidence="1">
    <location>
        <begin position="781"/>
        <end position="812"/>
    </location>
</feature>
<feature type="compositionally biased region" description="Basic residues" evidence="1">
    <location>
        <begin position="1075"/>
        <end position="1084"/>
    </location>
</feature>
<evidence type="ECO:0000256" key="2">
    <source>
        <dbReference type="SAM" id="Phobius"/>
    </source>
</evidence>
<dbReference type="Proteomes" id="UP000553632">
    <property type="component" value="Unassembled WGS sequence"/>
</dbReference>
<feature type="compositionally biased region" description="Basic and acidic residues" evidence="1">
    <location>
        <begin position="991"/>
        <end position="1001"/>
    </location>
</feature>
<dbReference type="EMBL" id="JABANO010016788">
    <property type="protein sequence ID" value="KAF4734587.1"/>
    <property type="molecule type" value="Genomic_DNA"/>
</dbReference>
<dbReference type="InterPro" id="IPR029190">
    <property type="entry name" value="Rrp14/SURF6_C"/>
</dbReference>
<feature type="transmembrane region" description="Helical" evidence="2">
    <location>
        <begin position="195"/>
        <end position="218"/>
    </location>
</feature>
<feature type="region of interest" description="Disordered" evidence="1">
    <location>
        <begin position="1125"/>
        <end position="1168"/>
    </location>
</feature>
<feature type="compositionally biased region" description="Basic and acidic residues" evidence="1">
    <location>
        <begin position="1096"/>
        <end position="1110"/>
    </location>
</feature>
<feature type="transmembrane region" description="Helical" evidence="2">
    <location>
        <begin position="127"/>
        <end position="148"/>
    </location>
</feature>
<feature type="compositionally biased region" description="Basic residues" evidence="1">
    <location>
        <begin position="1193"/>
        <end position="1207"/>
    </location>
</feature>
<dbReference type="Pfam" id="PF05990">
    <property type="entry name" value="DUF900"/>
    <property type="match status" value="1"/>
</dbReference>
<evidence type="ECO:0000259" key="3">
    <source>
        <dbReference type="Pfam" id="PF04935"/>
    </source>
</evidence>
<feature type="region of interest" description="Disordered" evidence="1">
    <location>
        <begin position="991"/>
        <end position="1025"/>
    </location>
</feature>
<sequence length="1262" mass="142170">MATELHNGIIQGESRSSSSSSIIMADKGEERSPFTVPSELNMDDYKSDYYYSETDHLGAGRVCVDSLASTFRIMERRRLLRVLHRPIRARSVSQGVLQAVLIFCLFIVLCQQLGLNITSSGVTNRWAVPLWAPVVVTSLVAVAAMVSVAQSQQFVIPTLMLTTLYLGMMWLAWVYDPDSDRTLFFLLKPTRSERLVLILIMSIELALFLAYALLHWLYPLLIHNISEAWLAKHWFRLQHEGDGWFRYIPYGIFTPRTWRRCRYTGSTDKEGRPHGTGEWRDDSFHGECLMGRFSHGEPVGPFRAREFGSGSLSVQTFIMYATSRAEMDLRETHFCPQRSDEGMRYGVVGVECCAGGDFYAHLPQVTDRVGQETREIGGSLRTLRRNLRSAEIDTYSVSSPSRGGGNPLTSRLEDEDRRITAHLWPNRGLEVKGGYECSARVKIVGRSMYVLEPLPVTKPSSEALVFLHGYNCPTEYALLRLGQMLALGRFPSHIHPFVFSQATGQTLSYGKAKGCIGQFTTDLLDFLLDLRRKGYEHVHCLVHSMAAHLFFMMLEEYEDRRFTDPEGMGVLRLSNVVLVNADFPVPGFEEVHVPRVLDVADRVTLYCDDRDFALLCSEVFSRDKVIGRKVWPVCARPSGALPYGRSRIDVMDCRHMQQNVHSIRHNYFNLNVQIVSDIAELVTNHCGADQRLTRTVRQVADVRGFASQLHRDVYGDLDSTCSATPTTDMSEGEDEEDLTDTEGVIREDCFWEGIPFGALTSVDVLTCPSRAKPRYGRRWRSVRECDDDKDPVRSLPAVGPRPSSSASYSASTEDAMIQTEAGYVEELQETVAALEAQIEELRRMLITSSSVMAPGMEPPRALPMSNSMQGTRREAGLESSCSSSVVHSGGSGSSIPTTESFIIYSSEDLDGFSELKAPLSKAPSKQALRSKYREIRDVIDQTIDLIPAHQYLQTITFGDSPVTVQEAGFHSRQLDPRSAKTTTRVLEEVLSKRKAEQEKTSGAKKNTKKKKAKVTRPVSGAELREKLHAKIEALREARESQKEWKKAAKENEEGEDAAEAKRLRRAKQKADAAERKKKAKNGGKKKAEMKAAIAAKRKEREEEIEEEKANVKEDLDFSSFNFKKRAADVEEHKEKKVSKRQRLEKEIEQAEKEQQQITQASTAEERVKLSQDKAIERAMKRAAGEKVHDDVHKLRKAHKAIDKKKNKSREEWAARSREVKEKQAAAQAKRKENIQKYRGKNAKKSLAEKKPTEGQVATEGSA</sequence>
<feature type="compositionally biased region" description="Basic and acidic residues" evidence="1">
    <location>
        <begin position="1208"/>
        <end position="1235"/>
    </location>
</feature>
<dbReference type="PANTHER" id="PTHR36513">
    <property type="entry name" value="ABC TRANSMEMBRANE TYPE-1 DOMAIN-CONTAINING PROTEIN"/>
    <property type="match status" value="1"/>
</dbReference>
<feature type="compositionally biased region" description="Basic residues" evidence="1">
    <location>
        <begin position="1005"/>
        <end position="1014"/>
    </location>
</feature>
<dbReference type="Pfam" id="PF04935">
    <property type="entry name" value="SURF6"/>
    <property type="match status" value="1"/>
</dbReference>
<feature type="compositionally biased region" description="Basic and acidic residues" evidence="1">
    <location>
        <begin position="1180"/>
        <end position="1192"/>
    </location>
</feature>
<feature type="compositionally biased region" description="Basic and acidic residues" evidence="1">
    <location>
        <begin position="1125"/>
        <end position="1134"/>
    </location>
</feature>
<dbReference type="PANTHER" id="PTHR36513:SF1">
    <property type="entry name" value="TRANSMEMBRANE PROTEIN"/>
    <property type="match status" value="1"/>
</dbReference>
<dbReference type="InterPro" id="IPR010297">
    <property type="entry name" value="DUF900_hydrolase"/>
</dbReference>
<evidence type="ECO:0000256" key="1">
    <source>
        <dbReference type="SAM" id="MobiDB-lite"/>
    </source>
</evidence>
<feature type="domain" description="Ribosomal RNA-processing protein 14/surfeit locus protein 6 C-terminal" evidence="3">
    <location>
        <begin position="1057"/>
        <end position="1244"/>
    </location>
</feature>
<name>A0A7J6SPC9_PEROL</name>
<comment type="caution">
    <text evidence="4">The sequence shown here is derived from an EMBL/GenBank/DDBJ whole genome shotgun (WGS) entry which is preliminary data.</text>
</comment>
<feature type="transmembrane region" description="Helical" evidence="2">
    <location>
        <begin position="154"/>
        <end position="175"/>
    </location>
</feature>
<feature type="compositionally biased region" description="Basic and acidic residues" evidence="1">
    <location>
        <begin position="1042"/>
        <end position="1051"/>
    </location>
</feature>